<dbReference type="InParanoid" id="A7SMG4"/>
<evidence type="ECO:0000256" key="1">
    <source>
        <dbReference type="ARBA" id="ARBA00022729"/>
    </source>
</evidence>
<dbReference type="Gene3D" id="2.10.60.10">
    <property type="entry name" value="CD59"/>
    <property type="match status" value="1"/>
</dbReference>
<accession>A7SMG4</accession>
<proteinExistence type="predicted"/>
<dbReference type="PANTHER" id="PTHR10036">
    <property type="entry name" value="CD59 GLYCOPROTEIN"/>
    <property type="match status" value="1"/>
</dbReference>
<evidence type="ECO:0000256" key="3">
    <source>
        <dbReference type="SAM" id="SignalP"/>
    </source>
</evidence>
<dbReference type="AlphaFoldDB" id="A7SMG4"/>
<dbReference type="PhylomeDB" id="A7SMG4"/>
<keyword evidence="1 3" id="KW-0732">Signal</keyword>
<feature type="signal peptide" evidence="3">
    <location>
        <begin position="1"/>
        <end position="20"/>
    </location>
</feature>
<name>A7SMG4_NEMVE</name>
<protein>
    <submittedName>
        <fullName evidence="4">Uncharacterized protein</fullName>
    </submittedName>
</protein>
<evidence type="ECO:0000256" key="2">
    <source>
        <dbReference type="ARBA" id="ARBA00023157"/>
    </source>
</evidence>
<sequence length="125" mass="13831">MASSLLYLAMLCLTASVVVALQCHSCRDSTGFLECSMKLNHEECYTNDEYGCAKVTYRYMGSTRFMRGCVPKKQCTDATFCAAVNGRTECDILCCDQDLCNAGVIIKSSGFTILMTCALVFKLFY</sequence>
<keyword evidence="2" id="KW-1015">Disulfide bond</keyword>
<gene>
    <name evidence="4" type="ORF">NEMVEDRAFT_v1g233379</name>
</gene>
<evidence type="ECO:0000313" key="4">
    <source>
        <dbReference type="EMBL" id="EDO35125.1"/>
    </source>
</evidence>
<reference evidence="4 5" key="1">
    <citation type="journal article" date="2007" name="Science">
        <title>Sea anemone genome reveals ancestral eumetazoan gene repertoire and genomic organization.</title>
        <authorList>
            <person name="Putnam N.H."/>
            <person name="Srivastava M."/>
            <person name="Hellsten U."/>
            <person name="Dirks B."/>
            <person name="Chapman J."/>
            <person name="Salamov A."/>
            <person name="Terry A."/>
            <person name="Shapiro H."/>
            <person name="Lindquist E."/>
            <person name="Kapitonov V.V."/>
            <person name="Jurka J."/>
            <person name="Genikhovich G."/>
            <person name="Grigoriev I.V."/>
            <person name="Lucas S.M."/>
            <person name="Steele R.E."/>
            <person name="Finnerty J.R."/>
            <person name="Technau U."/>
            <person name="Martindale M.Q."/>
            <person name="Rokhsar D.S."/>
        </authorList>
    </citation>
    <scope>NUCLEOTIDE SEQUENCE [LARGE SCALE GENOMIC DNA]</scope>
    <source>
        <strain evidence="5">CH2 X CH6</strain>
    </source>
</reference>
<dbReference type="InterPro" id="IPR045860">
    <property type="entry name" value="Snake_toxin-like_sf"/>
</dbReference>
<organism evidence="4 5">
    <name type="scientific">Nematostella vectensis</name>
    <name type="common">Starlet sea anemone</name>
    <dbReference type="NCBI Taxonomy" id="45351"/>
    <lineage>
        <taxon>Eukaryota</taxon>
        <taxon>Metazoa</taxon>
        <taxon>Cnidaria</taxon>
        <taxon>Anthozoa</taxon>
        <taxon>Hexacorallia</taxon>
        <taxon>Actiniaria</taxon>
        <taxon>Edwardsiidae</taxon>
        <taxon>Nematostella</taxon>
    </lineage>
</organism>
<dbReference type="CDD" id="cd00117">
    <property type="entry name" value="TFP"/>
    <property type="match status" value="1"/>
</dbReference>
<feature type="chain" id="PRO_5002712177" evidence="3">
    <location>
        <begin position="21"/>
        <end position="125"/>
    </location>
</feature>
<dbReference type="OMA" id="GRTECDI"/>
<dbReference type="HOGENOM" id="CLU_1995292_0_0_1"/>
<dbReference type="SUPFAM" id="SSF57302">
    <property type="entry name" value="Snake toxin-like"/>
    <property type="match status" value="1"/>
</dbReference>
<dbReference type="PANTHER" id="PTHR10036:SF25">
    <property type="entry name" value="HEP21 PROTEIN"/>
    <property type="match status" value="1"/>
</dbReference>
<dbReference type="Proteomes" id="UP000001593">
    <property type="component" value="Unassembled WGS sequence"/>
</dbReference>
<dbReference type="EMBL" id="DS469708">
    <property type="protein sequence ID" value="EDO35125.1"/>
    <property type="molecule type" value="Genomic_DNA"/>
</dbReference>
<keyword evidence="5" id="KW-1185">Reference proteome</keyword>
<evidence type="ECO:0000313" key="5">
    <source>
        <dbReference type="Proteomes" id="UP000001593"/>
    </source>
</evidence>